<dbReference type="AlphaFoldDB" id="A0A450XS46"/>
<evidence type="ECO:0000313" key="1">
    <source>
        <dbReference type="EMBL" id="VFK32114.1"/>
    </source>
</evidence>
<protein>
    <submittedName>
        <fullName evidence="1">Uncharacterized protein</fullName>
    </submittedName>
</protein>
<dbReference type="EMBL" id="CAADFO010000102">
    <property type="protein sequence ID" value="VFK32114.1"/>
    <property type="molecule type" value="Genomic_DNA"/>
</dbReference>
<sequence length="117" mass="13912">MQFSSEYKDKVKFFLRRLNKQFDSIKALDKKIPLVVLFVNWSEKNGTKTLMFIEYPTLHGNTVGKSTYGYQVRPFVRVAPQQRGSFYKGFYDSFEKLWKDETKPLEDLEWINKPLDS</sequence>
<reference evidence="1" key="1">
    <citation type="submission" date="2019-02" db="EMBL/GenBank/DDBJ databases">
        <authorList>
            <person name="Gruber-Vodicka R. H."/>
            <person name="Seah K. B. B."/>
        </authorList>
    </citation>
    <scope>NUCLEOTIDE SEQUENCE</scope>
    <source>
        <strain evidence="1">BECK_BZ197</strain>
    </source>
</reference>
<gene>
    <name evidence="1" type="ORF">BECKMB1821G_GA0114241_110210</name>
</gene>
<proteinExistence type="predicted"/>
<name>A0A450XS46_9GAMM</name>
<accession>A0A450XS46</accession>
<organism evidence="1">
    <name type="scientific">Candidatus Kentrum sp. MB</name>
    <dbReference type="NCBI Taxonomy" id="2138164"/>
    <lineage>
        <taxon>Bacteria</taxon>
        <taxon>Pseudomonadati</taxon>
        <taxon>Pseudomonadota</taxon>
        <taxon>Gammaproteobacteria</taxon>
        <taxon>Candidatus Kentrum</taxon>
    </lineage>
</organism>